<keyword evidence="3" id="KW-0418">Kinase</keyword>
<feature type="domain" description="PIK helical" evidence="2">
    <location>
        <begin position="169"/>
        <end position="221"/>
    </location>
</feature>
<feature type="non-terminal residue" evidence="3">
    <location>
        <position position="228"/>
    </location>
</feature>
<accession>A0A2J8ACP5</accession>
<sequence>MWGSAPPARGAPIVAARGAGQFTFYVSCDVNLQVRVKVSELQGLLPSQRAQLPVAGAGPHAPSLLPAHGAPLGHDATWPELAAPAPAAGAGGGGGDAYGSSTTSGSSGTSSLYVTARLVSCGDTMGLEANTAYAQPADPPSSSGAAAGCGGGGGWAATARWDEWLTFCIKAILKLPPNKPLSAAEKELLWRFRASLTADTRALTKFLKCIDWGDALEAKQAGRGGEGD</sequence>
<organism evidence="3 4">
    <name type="scientific">Tetrabaena socialis</name>
    <dbReference type="NCBI Taxonomy" id="47790"/>
    <lineage>
        <taxon>Eukaryota</taxon>
        <taxon>Viridiplantae</taxon>
        <taxon>Chlorophyta</taxon>
        <taxon>core chlorophytes</taxon>
        <taxon>Chlorophyceae</taxon>
        <taxon>CS clade</taxon>
        <taxon>Chlamydomonadales</taxon>
        <taxon>Tetrabaenaceae</taxon>
        <taxon>Tetrabaena</taxon>
    </lineage>
</organism>
<evidence type="ECO:0000256" key="1">
    <source>
        <dbReference type="SAM" id="MobiDB-lite"/>
    </source>
</evidence>
<evidence type="ECO:0000313" key="4">
    <source>
        <dbReference type="Proteomes" id="UP000236333"/>
    </source>
</evidence>
<evidence type="ECO:0000259" key="2">
    <source>
        <dbReference type="Pfam" id="PF00613"/>
    </source>
</evidence>
<feature type="compositionally biased region" description="Low complexity" evidence="1">
    <location>
        <begin position="98"/>
        <end position="109"/>
    </location>
</feature>
<dbReference type="InterPro" id="IPR001263">
    <property type="entry name" value="PI3K_accessory_dom"/>
</dbReference>
<dbReference type="InterPro" id="IPR042236">
    <property type="entry name" value="PI3K_accessory_sf"/>
</dbReference>
<keyword evidence="4" id="KW-1185">Reference proteome</keyword>
<dbReference type="InterPro" id="IPR016024">
    <property type="entry name" value="ARM-type_fold"/>
</dbReference>
<proteinExistence type="predicted"/>
<evidence type="ECO:0000313" key="3">
    <source>
        <dbReference type="EMBL" id="PNH10290.1"/>
    </source>
</evidence>
<keyword evidence="3" id="KW-0808">Transferase</keyword>
<gene>
    <name evidence="3" type="ORF">TSOC_003029</name>
</gene>
<reference evidence="3 4" key="1">
    <citation type="journal article" date="2017" name="Mol. Biol. Evol.">
        <title>The 4-celled Tetrabaena socialis nuclear genome reveals the essential components for genetic control of cell number at the origin of multicellularity in the volvocine lineage.</title>
        <authorList>
            <person name="Featherston J."/>
            <person name="Arakaki Y."/>
            <person name="Hanschen E.R."/>
            <person name="Ferris P.J."/>
            <person name="Michod R.E."/>
            <person name="Olson B.J.S.C."/>
            <person name="Nozaki H."/>
            <person name="Durand P.M."/>
        </authorList>
    </citation>
    <scope>NUCLEOTIDE SEQUENCE [LARGE SCALE GENOMIC DNA]</scope>
    <source>
        <strain evidence="3 4">NIES-571</strain>
    </source>
</reference>
<dbReference type="EMBL" id="PGGS01000061">
    <property type="protein sequence ID" value="PNH10290.1"/>
    <property type="molecule type" value="Genomic_DNA"/>
</dbReference>
<name>A0A2J8ACP5_9CHLO</name>
<dbReference type="SUPFAM" id="SSF48371">
    <property type="entry name" value="ARM repeat"/>
    <property type="match status" value="1"/>
</dbReference>
<dbReference type="AlphaFoldDB" id="A0A2J8ACP5"/>
<protein>
    <submittedName>
        <fullName evidence="3">Phosphatidylinositol 3-kinase, nodule isoform</fullName>
    </submittedName>
</protein>
<feature type="region of interest" description="Disordered" evidence="1">
    <location>
        <begin position="82"/>
        <end position="109"/>
    </location>
</feature>
<dbReference type="Proteomes" id="UP000236333">
    <property type="component" value="Unassembled WGS sequence"/>
</dbReference>
<dbReference type="OrthoDB" id="67688at2759"/>
<dbReference type="GO" id="GO:0016301">
    <property type="term" value="F:kinase activity"/>
    <property type="evidence" value="ECO:0007669"/>
    <property type="project" value="UniProtKB-KW"/>
</dbReference>
<comment type="caution">
    <text evidence="3">The sequence shown here is derived from an EMBL/GenBank/DDBJ whole genome shotgun (WGS) entry which is preliminary data.</text>
</comment>
<dbReference type="Gene3D" id="1.25.40.70">
    <property type="entry name" value="Phosphatidylinositol 3-kinase, accessory domain (PIK)"/>
    <property type="match status" value="1"/>
</dbReference>
<dbReference type="Pfam" id="PF00613">
    <property type="entry name" value="PI3Ka"/>
    <property type="match status" value="1"/>
</dbReference>